<gene>
    <name evidence="1" type="ORF">A1O1_02201</name>
</gene>
<dbReference type="STRING" id="1182541.W9YMM5"/>
<dbReference type="HOGENOM" id="CLU_1467961_0_0_1"/>
<dbReference type="eggNOG" id="ENOG502SVD5">
    <property type="taxonomic scope" value="Eukaryota"/>
</dbReference>
<organism evidence="1 2">
    <name type="scientific">Capronia coronata CBS 617.96</name>
    <dbReference type="NCBI Taxonomy" id="1182541"/>
    <lineage>
        <taxon>Eukaryota</taxon>
        <taxon>Fungi</taxon>
        <taxon>Dikarya</taxon>
        <taxon>Ascomycota</taxon>
        <taxon>Pezizomycotina</taxon>
        <taxon>Eurotiomycetes</taxon>
        <taxon>Chaetothyriomycetidae</taxon>
        <taxon>Chaetothyriales</taxon>
        <taxon>Herpotrichiellaceae</taxon>
        <taxon>Capronia</taxon>
    </lineage>
</organism>
<proteinExistence type="predicted"/>
<sequence>MATTATAYTTTVKEWSALYKDIGPLAVPGYEGSGLCHTCEGLDGEKRQELEVIECVASAQRPTICRKGTETWIYVPAPTSTSEAMAVCSSHAVAPFAGIFIFAFPQRAPPATIHIPGRTITYTMGGHRPSTITATVTATVTTVSGQDWTAFVTRSCVRPTTFDFTETVTKTIIFTVPPFVVPWT</sequence>
<dbReference type="OrthoDB" id="4121018at2759"/>
<dbReference type="Proteomes" id="UP000019484">
    <property type="component" value="Unassembled WGS sequence"/>
</dbReference>
<accession>W9YMM5</accession>
<comment type="caution">
    <text evidence="1">The sequence shown here is derived from an EMBL/GenBank/DDBJ whole genome shotgun (WGS) entry which is preliminary data.</text>
</comment>
<dbReference type="GeneID" id="19157101"/>
<evidence type="ECO:0000313" key="1">
    <source>
        <dbReference type="EMBL" id="EXJ93808.1"/>
    </source>
</evidence>
<dbReference type="EMBL" id="AMWN01000002">
    <property type="protein sequence ID" value="EXJ93808.1"/>
    <property type="molecule type" value="Genomic_DNA"/>
</dbReference>
<protein>
    <submittedName>
        <fullName evidence="1">Uncharacterized protein</fullName>
    </submittedName>
</protein>
<evidence type="ECO:0000313" key="2">
    <source>
        <dbReference type="Proteomes" id="UP000019484"/>
    </source>
</evidence>
<name>W9YMM5_9EURO</name>
<reference evidence="1 2" key="1">
    <citation type="submission" date="2013-03" db="EMBL/GenBank/DDBJ databases">
        <title>The Genome Sequence of Capronia coronata CBS 617.96.</title>
        <authorList>
            <consortium name="The Broad Institute Genomics Platform"/>
            <person name="Cuomo C."/>
            <person name="de Hoog S."/>
            <person name="Gorbushina A."/>
            <person name="Walker B."/>
            <person name="Young S.K."/>
            <person name="Zeng Q."/>
            <person name="Gargeya S."/>
            <person name="Fitzgerald M."/>
            <person name="Haas B."/>
            <person name="Abouelleil A."/>
            <person name="Allen A.W."/>
            <person name="Alvarado L."/>
            <person name="Arachchi H.M."/>
            <person name="Berlin A.M."/>
            <person name="Chapman S.B."/>
            <person name="Gainer-Dewar J."/>
            <person name="Goldberg J."/>
            <person name="Griggs A."/>
            <person name="Gujja S."/>
            <person name="Hansen M."/>
            <person name="Howarth C."/>
            <person name="Imamovic A."/>
            <person name="Ireland A."/>
            <person name="Larimer J."/>
            <person name="McCowan C."/>
            <person name="Murphy C."/>
            <person name="Pearson M."/>
            <person name="Poon T.W."/>
            <person name="Priest M."/>
            <person name="Roberts A."/>
            <person name="Saif S."/>
            <person name="Shea T."/>
            <person name="Sisk P."/>
            <person name="Sykes S."/>
            <person name="Wortman J."/>
            <person name="Nusbaum C."/>
            <person name="Birren B."/>
        </authorList>
    </citation>
    <scope>NUCLEOTIDE SEQUENCE [LARGE SCALE GENOMIC DNA]</scope>
    <source>
        <strain evidence="1 2">CBS 617.96</strain>
    </source>
</reference>
<keyword evidence="2" id="KW-1185">Reference proteome</keyword>
<dbReference type="AlphaFoldDB" id="W9YMM5"/>
<dbReference type="RefSeq" id="XP_007721302.1">
    <property type="nucleotide sequence ID" value="XM_007723112.1"/>
</dbReference>